<feature type="transmembrane region" description="Helical" evidence="7">
    <location>
        <begin position="255"/>
        <end position="274"/>
    </location>
</feature>
<evidence type="ECO:0000256" key="2">
    <source>
        <dbReference type="ARBA" id="ARBA00007977"/>
    </source>
</evidence>
<evidence type="ECO:0000256" key="3">
    <source>
        <dbReference type="ARBA" id="ARBA00022475"/>
    </source>
</evidence>
<gene>
    <name evidence="8" type="ORF">GGD90_002099</name>
</gene>
<evidence type="ECO:0000256" key="7">
    <source>
        <dbReference type="SAM" id="Phobius"/>
    </source>
</evidence>
<dbReference type="PANTHER" id="PTHR30106">
    <property type="entry name" value="INNER MEMBRANE PROTEIN YEIH-RELATED"/>
    <property type="match status" value="1"/>
</dbReference>
<evidence type="ECO:0000313" key="9">
    <source>
        <dbReference type="Proteomes" id="UP000587070"/>
    </source>
</evidence>
<comment type="subcellular location">
    <subcellularLocation>
        <location evidence="1">Cell membrane</location>
        <topology evidence="1">Multi-pass membrane protein</topology>
    </subcellularLocation>
</comment>
<feature type="transmembrane region" description="Helical" evidence="7">
    <location>
        <begin position="311"/>
        <end position="333"/>
    </location>
</feature>
<feature type="transmembrane region" description="Helical" evidence="7">
    <location>
        <begin position="7"/>
        <end position="26"/>
    </location>
</feature>
<evidence type="ECO:0000256" key="1">
    <source>
        <dbReference type="ARBA" id="ARBA00004651"/>
    </source>
</evidence>
<proteinExistence type="inferred from homology"/>
<dbReference type="NCBIfam" id="TIGR00698">
    <property type="entry name" value="YeiH family putative sulfate export transporter"/>
    <property type="match status" value="1"/>
</dbReference>
<organism evidence="8 9">
    <name type="scientific">Rhodocyclus tenuis</name>
    <name type="common">Rhodospirillum tenue</name>
    <dbReference type="NCBI Taxonomy" id="1066"/>
    <lineage>
        <taxon>Bacteria</taxon>
        <taxon>Pseudomonadati</taxon>
        <taxon>Pseudomonadota</taxon>
        <taxon>Betaproteobacteria</taxon>
        <taxon>Rhodocyclales</taxon>
        <taxon>Rhodocyclaceae</taxon>
        <taxon>Rhodocyclus</taxon>
    </lineage>
</organism>
<dbReference type="AlphaFoldDB" id="A0A840G0J9"/>
<keyword evidence="6 7" id="KW-0472">Membrane</keyword>
<evidence type="ECO:0000313" key="8">
    <source>
        <dbReference type="EMBL" id="MBB4247714.1"/>
    </source>
</evidence>
<dbReference type="InterPro" id="IPR018383">
    <property type="entry name" value="UPF0324_pro"/>
</dbReference>
<sequence length="334" mass="34746">MPPLPRFLPGLGLTALIATLALIAGGRSELQAIGLAPLTLAIVLGALVGNFMPRLTSGASQAGIKFAQRTLLRSGVALYGLNLSLQDVTQVGFSGIGIDLLMVASTLALGCFVGTRWLGMDRDSALLIAAGSAICGAAAIVATVPLLRMRTADTAAKTATAVATVVLFGTLALFLYPLLFAWLGSESSLFGMFIGSTVHEVAQVVAIGNAIGGEAAQNAVIVKMIRVLLLVPFLLGLSFWIAGRDDAASGQKISIPWFALVFLLFVAINSLHILPEQARSVLKLAGIACLASAMAAFGMETTWRLLRRAGFRPLLLGAILFVHLVAVGGWINLG</sequence>
<feature type="transmembrane region" description="Helical" evidence="7">
    <location>
        <begin position="159"/>
        <end position="183"/>
    </location>
</feature>
<keyword evidence="9" id="KW-1185">Reference proteome</keyword>
<comment type="similarity">
    <text evidence="2">Belongs to the UPF0324 family.</text>
</comment>
<dbReference type="RefSeq" id="WP_221227734.1">
    <property type="nucleotide sequence ID" value="NZ_JACIGE010000007.1"/>
</dbReference>
<feature type="transmembrane region" description="Helical" evidence="7">
    <location>
        <begin position="189"/>
        <end position="212"/>
    </location>
</feature>
<feature type="transmembrane region" description="Helical" evidence="7">
    <location>
        <begin position="125"/>
        <end position="147"/>
    </location>
</feature>
<feature type="transmembrane region" description="Helical" evidence="7">
    <location>
        <begin position="281"/>
        <end position="299"/>
    </location>
</feature>
<feature type="transmembrane region" description="Helical" evidence="7">
    <location>
        <begin position="32"/>
        <end position="52"/>
    </location>
</feature>
<dbReference type="Pfam" id="PF03601">
    <property type="entry name" value="Cons_hypoth698"/>
    <property type="match status" value="1"/>
</dbReference>
<comment type="caution">
    <text evidence="8">The sequence shown here is derived from an EMBL/GenBank/DDBJ whole genome shotgun (WGS) entry which is preliminary data.</text>
</comment>
<accession>A0A840G0J9</accession>
<feature type="transmembrane region" description="Helical" evidence="7">
    <location>
        <begin position="100"/>
        <end position="119"/>
    </location>
</feature>
<dbReference type="Proteomes" id="UP000587070">
    <property type="component" value="Unassembled WGS sequence"/>
</dbReference>
<evidence type="ECO:0000256" key="6">
    <source>
        <dbReference type="ARBA" id="ARBA00023136"/>
    </source>
</evidence>
<reference evidence="8 9" key="1">
    <citation type="submission" date="2020-08" db="EMBL/GenBank/DDBJ databases">
        <title>Genome sequencing of Purple Non-Sulfur Bacteria from various extreme environments.</title>
        <authorList>
            <person name="Mayer M."/>
        </authorList>
    </citation>
    <scope>NUCLEOTIDE SEQUENCE [LARGE SCALE GENOMIC DNA]</scope>
    <source>
        <strain evidence="8 9">2761</strain>
    </source>
</reference>
<dbReference type="EMBL" id="JACIGE010000007">
    <property type="protein sequence ID" value="MBB4247714.1"/>
    <property type="molecule type" value="Genomic_DNA"/>
</dbReference>
<dbReference type="GO" id="GO:0005886">
    <property type="term" value="C:plasma membrane"/>
    <property type="evidence" value="ECO:0007669"/>
    <property type="project" value="UniProtKB-SubCell"/>
</dbReference>
<feature type="transmembrane region" description="Helical" evidence="7">
    <location>
        <begin position="224"/>
        <end position="243"/>
    </location>
</feature>
<evidence type="ECO:0000256" key="4">
    <source>
        <dbReference type="ARBA" id="ARBA00022692"/>
    </source>
</evidence>
<evidence type="ECO:0000256" key="5">
    <source>
        <dbReference type="ARBA" id="ARBA00022989"/>
    </source>
</evidence>
<name>A0A840G0J9_RHOTE</name>
<keyword evidence="3" id="KW-1003">Cell membrane</keyword>
<keyword evidence="4 7" id="KW-0812">Transmembrane</keyword>
<dbReference type="InterPro" id="IPR004630">
    <property type="entry name" value="UPF0324_YeiH-like"/>
</dbReference>
<protein>
    <submittedName>
        <fullName evidence="8">Putative integral membrane protein (TIGR00698 family)</fullName>
    </submittedName>
</protein>
<dbReference type="PANTHER" id="PTHR30106:SF2">
    <property type="entry name" value="UPF0324 INNER MEMBRANE PROTEIN YEIH"/>
    <property type="match status" value="1"/>
</dbReference>
<keyword evidence="5 7" id="KW-1133">Transmembrane helix</keyword>